<sequence length="387" mass="43385">MSEPTLFKPLKLGNVELKHRVTLAPLTRCRGTPTKGYFVPNDLMVEYYSQRATPGGLLITEASPISITSCGYSGVPGIWADDQVAGWKKITQAVHAKGGFISCQLWHVGRATTALELHGIQPISSTSTPLKGTSMNNGLEYKDFPPRKMHGDDFQNVINDYVNAAKNAIAAGFDFVEVHSANGYLLDQFLMDNINTRDDEYGGSIEKRAKFPLQVIKAVVDAIGAAKVGIRFSPYGNFQDCYDSDPNSHWSYVCEQIAQFAEPVAYVHMVDPRSDFVIPEAEKLKNLENQVSVKQQFSLKIFRDILKPAGIKFIAAGAIDRQRALSYTEDDIADLVAFGRYFISNPDLVERLRHDWPLNKYERDTFYWAPDPAHGYTDYEFYKGETK</sequence>
<proteinExistence type="inferred from homology"/>
<feature type="domain" description="NADH:flavin oxidoreductase/NADH oxidase N-terminal" evidence="4">
    <location>
        <begin position="6"/>
        <end position="358"/>
    </location>
</feature>
<dbReference type="CDD" id="cd02933">
    <property type="entry name" value="OYE_like_FMN"/>
    <property type="match status" value="1"/>
</dbReference>
<dbReference type="GO" id="GO:0003959">
    <property type="term" value="F:NADPH dehydrogenase activity"/>
    <property type="evidence" value="ECO:0007669"/>
    <property type="project" value="TreeGrafter"/>
</dbReference>
<organism evidence="5 6">
    <name type="scientific">Ogataea polymorpha</name>
    <dbReference type="NCBI Taxonomy" id="460523"/>
    <lineage>
        <taxon>Eukaryota</taxon>
        <taxon>Fungi</taxon>
        <taxon>Dikarya</taxon>
        <taxon>Ascomycota</taxon>
        <taxon>Saccharomycotina</taxon>
        <taxon>Pichiomycetes</taxon>
        <taxon>Pichiales</taxon>
        <taxon>Pichiaceae</taxon>
        <taxon>Ogataea</taxon>
    </lineage>
</organism>
<gene>
    <name evidence="5" type="ORF">OGATHE_001024</name>
</gene>
<keyword evidence="3" id="KW-0560">Oxidoreductase</keyword>
<comment type="cofactor">
    <cofactor evidence="1">
        <name>FMN</name>
        <dbReference type="ChEBI" id="CHEBI:58210"/>
    </cofactor>
</comment>
<dbReference type="Gene3D" id="3.20.20.70">
    <property type="entry name" value="Aldolase class I"/>
    <property type="match status" value="1"/>
</dbReference>
<keyword evidence="6" id="KW-1185">Reference proteome</keyword>
<dbReference type="Proteomes" id="UP000788993">
    <property type="component" value="Unassembled WGS sequence"/>
</dbReference>
<dbReference type="GO" id="GO:0005829">
    <property type="term" value="C:cytosol"/>
    <property type="evidence" value="ECO:0007669"/>
    <property type="project" value="UniProtKB-ARBA"/>
</dbReference>
<evidence type="ECO:0000259" key="4">
    <source>
        <dbReference type="Pfam" id="PF00724"/>
    </source>
</evidence>
<evidence type="ECO:0000313" key="5">
    <source>
        <dbReference type="EMBL" id="KAH3677549.1"/>
    </source>
</evidence>
<comment type="similarity">
    <text evidence="2">Belongs to the NADH:flavin oxidoreductase/NADH oxidase family.</text>
</comment>
<dbReference type="InterPro" id="IPR001155">
    <property type="entry name" value="OxRdtase_FMN_N"/>
</dbReference>
<dbReference type="GO" id="GO:0016628">
    <property type="term" value="F:oxidoreductase activity, acting on the CH-CH group of donors, NAD or NADP as acceptor"/>
    <property type="evidence" value="ECO:0007669"/>
    <property type="project" value="UniProtKB-ARBA"/>
</dbReference>
<accession>A0A9P8PUJ9</accession>
<dbReference type="InterPro" id="IPR045247">
    <property type="entry name" value="Oye-like"/>
</dbReference>
<evidence type="ECO:0000313" key="6">
    <source>
        <dbReference type="Proteomes" id="UP000788993"/>
    </source>
</evidence>
<protein>
    <recommendedName>
        <fullName evidence="4">NADH:flavin oxidoreductase/NADH oxidase N-terminal domain-containing protein</fullName>
    </recommendedName>
</protein>
<dbReference type="AlphaFoldDB" id="A0A9P8PUJ9"/>
<dbReference type="PANTHER" id="PTHR22893">
    <property type="entry name" value="NADH OXIDOREDUCTASE-RELATED"/>
    <property type="match status" value="1"/>
</dbReference>
<evidence type="ECO:0000256" key="1">
    <source>
        <dbReference type="ARBA" id="ARBA00001917"/>
    </source>
</evidence>
<evidence type="ECO:0000256" key="2">
    <source>
        <dbReference type="ARBA" id="ARBA00005979"/>
    </source>
</evidence>
<name>A0A9P8PUJ9_9ASCO</name>
<dbReference type="SUPFAM" id="SSF51395">
    <property type="entry name" value="FMN-linked oxidoreductases"/>
    <property type="match status" value="1"/>
</dbReference>
<evidence type="ECO:0000256" key="3">
    <source>
        <dbReference type="ARBA" id="ARBA00023002"/>
    </source>
</evidence>
<dbReference type="Pfam" id="PF00724">
    <property type="entry name" value="Oxidored_FMN"/>
    <property type="match status" value="1"/>
</dbReference>
<reference evidence="5" key="1">
    <citation type="journal article" date="2021" name="Open Biol.">
        <title>Shared evolutionary footprints suggest mitochondrial oxidative damage underlies multiple complex I losses in fungi.</title>
        <authorList>
            <person name="Schikora-Tamarit M.A."/>
            <person name="Marcet-Houben M."/>
            <person name="Nosek J."/>
            <person name="Gabaldon T."/>
        </authorList>
    </citation>
    <scope>NUCLEOTIDE SEQUENCE</scope>
    <source>
        <strain evidence="5">NCAIM Y.01608</strain>
    </source>
</reference>
<dbReference type="InterPro" id="IPR013785">
    <property type="entry name" value="Aldolase_TIM"/>
</dbReference>
<reference evidence="5" key="2">
    <citation type="submission" date="2021-01" db="EMBL/GenBank/DDBJ databases">
        <authorList>
            <person name="Schikora-Tamarit M.A."/>
        </authorList>
    </citation>
    <scope>NUCLEOTIDE SEQUENCE</scope>
    <source>
        <strain evidence="5">NCAIM Y.01608</strain>
    </source>
</reference>
<comment type="caution">
    <text evidence="5">The sequence shown here is derived from an EMBL/GenBank/DDBJ whole genome shotgun (WGS) entry which is preliminary data.</text>
</comment>
<dbReference type="FunFam" id="3.20.20.70:FF:000059">
    <property type="entry name" value="N-ethylmaleimide reductase, FMN-linked"/>
    <property type="match status" value="1"/>
</dbReference>
<dbReference type="EMBL" id="JAEUBD010000108">
    <property type="protein sequence ID" value="KAH3677549.1"/>
    <property type="molecule type" value="Genomic_DNA"/>
</dbReference>
<dbReference type="PANTHER" id="PTHR22893:SF129">
    <property type="entry name" value="FLAVIN OXIDOREDUCTASE HXNT"/>
    <property type="match status" value="1"/>
</dbReference>
<dbReference type="GO" id="GO:0010181">
    <property type="term" value="F:FMN binding"/>
    <property type="evidence" value="ECO:0007669"/>
    <property type="project" value="InterPro"/>
</dbReference>